<dbReference type="GO" id="GO:0009063">
    <property type="term" value="P:amino acid catabolic process"/>
    <property type="evidence" value="ECO:0007669"/>
    <property type="project" value="TreeGrafter"/>
</dbReference>
<feature type="binding site" evidence="3">
    <location>
        <begin position="53"/>
        <end position="54"/>
    </location>
    <ligand>
        <name>FAD</name>
        <dbReference type="ChEBI" id="CHEBI:57692"/>
    </ligand>
</feature>
<dbReference type="SUPFAM" id="SSF54373">
    <property type="entry name" value="FAD-linked reductases, C-terminal domain"/>
    <property type="match status" value="1"/>
</dbReference>
<dbReference type="InterPro" id="IPR050281">
    <property type="entry name" value="Flavin_monoamine_oxidase"/>
</dbReference>
<feature type="binding site" evidence="3">
    <location>
        <position position="457"/>
    </location>
    <ligand>
        <name>FAD</name>
        <dbReference type="ChEBI" id="CHEBI:57692"/>
    </ligand>
</feature>
<dbReference type="Proteomes" id="UP000199695">
    <property type="component" value="Unassembled WGS sequence"/>
</dbReference>
<dbReference type="STRING" id="1173111.SAMN05444955_11136"/>
<evidence type="ECO:0000313" key="5">
    <source>
        <dbReference type="EMBL" id="SEN42697.1"/>
    </source>
</evidence>
<feature type="binding site" evidence="3">
    <location>
        <begin position="78"/>
        <end position="81"/>
    </location>
    <ligand>
        <name>FAD</name>
        <dbReference type="ChEBI" id="CHEBI:57692"/>
    </ligand>
</feature>
<dbReference type="EMBL" id="FOCQ01000011">
    <property type="protein sequence ID" value="SEN42697.1"/>
    <property type="molecule type" value="Genomic_DNA"/>
</dbReference>
<protein>
    <submittedName>
        <fullName evidence="5">Monoamine oxidase</fullName>
    </submittedName>
</protein>
<dbReference type="PANTHER" id="PTHR10742:SF342">
    <property type="entry name" value="AMINE OXIDASE"/>
    <property type="match status" value="1"/>
</dbReference>
<dbReference type="GO" id="GO:0001716">
    <property type="term" value="F:L-amino-acid oxidase activity"/>
    <property type="evidence" value="ECO:0007669"/>
    <property type="project" value="TreeGrafter"/>
</dbReference>
<dbReference type="AlphaFoldDB" id="A0A1H8GGU3"/>
<evidence type="ECO:0000259" key="4">
    <source>
        <dbReference type="Pfam" id="PF01593"/>
    </source>
</evidence>
<comment type="cofactor">
    <cofactor evidence="1">
        <name>FAD</name>
        <dbReference type="ChEBI" id="CHEBI:57692"/>
    </cofactor>
</comment>
<dbReference type="Gene3D" id="3.50.50.60">
    <property type="entry name" value="FAD/NAD(P)-binding domain"/>
    <property type="match status" value="1"/>
</dbReference>
<accession>A0A1H8GGU3</accession>
<dbReference type="PRINTS" id="PR00757">
    <property type="entry name" value="AMINEOXDASEF"/>
</dbReference>
<dbReference type="InterPro" id="IPR036188">
    <property type="entry name" value="FAD/NAD-bd_sf"/>
</dbReference>
<evidence type="ECO:0000256" key="3">
    <source>
        <dbReference type="PIRSR" id="PIRSR601613-1"/>
    </source>
</evidence>
<keyword evidence="2" id="KW-0560">Oxidoreductase</keyword>
<name>A0A1H8GGU3_9BACL</name>
<feature type="binding site" evidence="3">
    <location>
        <position position="81"/>
    </location>
    <ligand>
        <name>substrate</name>
    </ligand>
</feature>
<dbReference type="Gene3D" id="3.90.660.10">
    <property type="match status" value="1"/>
</dbReference>
<evidence type="ECO:0000256" key="1">
    <source>
        <dbReference type="ARBA" id="ARBA00001974"/>
    </source>
</evidence>
<evidence type="ECO:0000313" key="6">
    <source>
        <dbReference type="Proteomes" id="UP000199695"/>
    </source>
</evidence>
<dbReference type="Gene3D" id="1.10.405.10">
    <property type="entry name" value="Guanine Nucleotide Dissociation Inhibitor, domain 1"/>
    <property type="match status" value="1"/>
</dbReference>
<dbReference type="SUPFAM" id="SSF51905">
    <property type="entry name" value="FAD/NAD(P)-binding domain"/>
    <property type="match status" value="1"/>
</dbReference>
<dbReference type="Pfam" id="PF01593">
    <property type="entry name" value="Amino_oxidase"/>
    <property type="match status" value="1"/>
</dbReference>
<dbReference type="RefSeq" id="WP_244527557.1">
    <property type="nucleotide sequence ID" value="NZ_FOCQ01000011.1"/>
</dbReference>
<reference evidence="5 6" key="1">
    <citation type="submission" date="2016-10" db="EMBL/GenBank/DDBJ databases">
        <authorList>
            <person name="de Groot N.N."/>
        </authorList>
    </citation>
    <scope>NUCLEOTIDE SEQUENCE [LARGE SCALE GENOMIC DNA]</scope>
    <source>
        <strain evidence="5 6">DSM 46701</strain>
    </source>
</reference>
<sequence length="492" mass="56323">MSSPSTEQMISIIREGLGITDTPKSVIIVGAGMAGLVAGSLLKQAGHQVTILEASDRVGGRIYTIRDPFTHGLFFEAGAMRIPNTHPLIREYISKFGIPTVPFINTTPEDWIYVNGVKVRRREYEQNPDVLRYPVAPRERGKTAEALFRQIIQQVQTLFRRTPRKNWPAITREMERLPLDTFLKDNPYGINLSVGAVEMIKVLLDVQGIKELSFLDVVRLMINFLNPDIRYYSMKGGNDRLPYMLYNELKENIHFRQKMTRIVYHENQIAIHTEDTKTKERYIYTADYAIIAIPFSALRMVDVVPFHAFSHNKRKAIRELHYVPATKIGIEFRTRFWEREGIFGGQTVTDLPIRFTYYPTNEYGEQGPGILLASYTWEDDTLVWDSQSNRERLKQALRNLANIHGDVVYREFVTGVSKSWSQDPYIVGDFVVFRPGEESELGPYLATPEGRVHFAGEHTSSTRAWIEGAIESGIRAAYEVHHVPAEESIHSL</sequence>
<dbReference type="InterPro" id="IPR002937">
    <property type="entry name" value="Amino_oxidase"/>
</dbReference>
<keyword evidence="6" id="KW-1185">Reference proteome</keyword>
<feature type="domain" description="Amine oxidase" evidence="4">
    <location>
        <begin position="33"/>
        <end position="480"/>
    </location>
</feature>
<gene>
    <name evidence="5" type="ORF">SAMN05444955_11136</name>
</gene>
<proteinExistence type="predicted"/>
<dbReference type="PANTHER" id="PTHR10742">
    <property type="entry name" value="FLAVIN MONOAMINE OXIDASE"/>
    <property type="match status" value="1"/>
</dbReference>
<organism evidence="5 6">
    <name type="scientific">Lihuaxuella thermophila</name>
    <dbReference type="NCBI Taxonomy" id="1173111"/>
    <lineage>
        <taxon>Bacteria</taxon>
        <taxon>Bacillati</taxon>
        <taxon>Bacillota</taxon>
        <taxon>Bacilli</taxon>
        <taxon>Bacillales</taxon>
        <taxon>Thermoactinomycetaceae</taxon>
        <taxon>Lihuaxuella</taxon>
    </lineage>
</organism>
<dbReference type="InterPro" id="IPR001613">
    <property type="entry name" value="Flavin_amine_oxidase"/>
</dbReference>
<evidence type="ECO:0000256" key="2">
    <source>
        <dbReference type="ARBA" id="ARBA00023002"/>
    </source>
</evidence>